<keyword evidence="1" id="KW-1133">Transmembrane helix</keyword>
<name>A0A4Q0AH53_9BACT</name>
<keyword evidence="1" id="KW-0472">Membrane</keyword>
<reference evidence="2" key="1">
    <citation type="submission" date="2019-01" db="EMBL/GenBank/DDBJ databases">
        <title>Genomic signatures and co-occurrence patterns of the ultra-small Saccharimodia (Patescibacteria phylum) suggest a symbiotic lifestyle.</title>
        <authorList>
            <person name="Lemos L."/>
            <person name="Medeiros J."/>
            <person name="Andreote F."/>
            <person name="Fernandes G."/>
            <person name="Varani A."/>
            <person name="Oliveira G."/>
            <person name="Pylro V."/>
        </authorList>
    </citation>
    <scope>NUCLEOTIDE SEQUENCE [LARGE SCALE GENOMIC DNA]</scope>
    <source>
        <strain evidence="2">AMD02</strain>
    </source>
</reference>
<keyword evidence="3" id="KW-1185">Reference proteome</keyword>
<dbReference type="EMBL" id="SCKX01000001">
    <property type="protein sequence ID" value="RWZ78316.1"/>
    <property type="molecule type" value="Genomic_DNA"/>
</dbReference>
<dbReference type="Proteomes" id="UP000289257">
    <property type="component" value="Unassembled WGS sequence"/>
</dbReference>
<comment type="caution">
    <text evidence="2">The sequence shown here is derived from an EMBL/GenBank/DDBJ whole genome shotgun (WGS) entry which is preliminary data.</text>
</comment>
<protein>
    <recommendedName>
        <fullName evidence="4">DUF4367 domain-containing protein</fullName>
    </recommendedName>
</protein>
<evidence type="ECO:0000313" key="3">
    <source>
        <dbReference type="Proteomes" id="UP000289257"/>
    </source>
</evidence>
<organism evidence="2 3">
    <name type="scientific">Candidatus Microsaccharimonas sossegonensis</name>
    <dbReference type="NCBI Taxonomy" id="2506948"/>
    <lineage>
        <taxon>Bacteria</taxon>
        <taxon>Candidatus Saccharimonadota</taxon>
        <taxon>Candidatus Saccharimonadia</taxon>
        <taxon>Candidatus Saccharimonadales</taxon>
        <taxon>Candidatus Saccharimonadaceae</taxon>
        <taxon>Candidatus Microsaccharimonas</taxon>
    </lineage>
</organism>
<keyword evidence="1" id="KW-0812">Transmembrane</keyword>
<evidence type="ECO:0008006" key="4">
    <source>
        <dbReference type="Google" id="ProtNLM"/>
    </source>
</evidence>
<accession>A0A4Q0AH53</accession>
<sequence>MKSMSIVAFISTHFKERLPLLTALRHRYNTLPKNKKRLVAALVILLGVGLIAVLVTIGVNQRLSTAPFKNDPSITKKYTGKQITSPDYKTLLPVGKTIDSLGGWTRVSPPESNPVFAYIDRVNGKQINVSEQPLPNEFKQDTAAQIQQLASGYKATEKVTVGDVTVFIGTSAKGPQSVIFVKNNLLVLIKSSVALSENDWASYVNSLK</sequence>
<proteinExistence type="predicted"/>
<dbReference type="AlphaFoldDB" id="A0A4Q0AH53"/>
<feature type="transmembrane region" description="Helical" evidence="1">
    <location>
        <begin position="38"/>
        <end position="59"/>
    </location>
</feature>
<gene>
    <name evidence="2" type="ORF">EOT05_00940</name>
</gene>
<evidence type="ECO:0000256" key="1">
    <source>
        <dbReference type="SAM" id="Phobius"/>
    </source>
</evidence>
<evidence type="ECO:0000313" key="2">
    <source>
        <dbReference type="EMBL" id="RWZ78316.1"/>
    </source>
</evidence>